<evidence type="ECO:0000259" key="10">
    <source>
        <dbReference type="PROSITE" id="PS50110"/>
    </source>
</evidence>
<comment type="subcellular location">
    <subcellularLocation>
        <location evidence="1">Cytoplasm</location>
    </subcellularLocation>
</comment>
<dbReference type="Gene3D" id="3.40.50.2300">
    <property type="match status" value="1"/>
</dbReference>
<keyword evidence="7" id="KW-0010">Activator</keyword>
<dbReference type="InterPro" id="IPR048714">
    <property type="entry name" value="DpiA-like_HTH"/>
</dbReference>
<dbReference type="Proteomes" id="UP001597318">
    <property type="component" value="Unassembled WGS sequence"/>
</dbReference>
<dbReference type="SMART" id="SM00448">
    <property type="entry name" value="REC"/>
    <property type="match status" value="1"/>
</dbReference>
<evidence type="ECO:0000256" key="2">
    <source>
        <dbReference type="ARBA" id="ARBA00022490"/>
    </source>
</evidence>
<keyword evidence="3 9" id="KW-0597">Phosphoprotein</keyword>
<keyword evidence="12" id="KW-1185">Reference proteome</keyword>
<keyword evidence="5" id="KW-0805">Transcription regulation</keyword>
<dbReference type="InterPro" id="IPR024187">
    <property type="entry name" value="Sig_transdc_resp-reg_cit/mal"/>
</dbReference>
<evidence type="ECO:0000256" key="3">
    <source>
        <dbReference type="ARBA" id="ARBA00022553"/>
    </source>
</evidence>
<dbReference type="InterPro" id="IPR001789">
    <property type="entry name" value="Sig_transdc_resp-reg_receiver"/>
</dbReference>
<dbReference type="PROSITE" id="PS50110">
    <property type="entry name" value="RESPONSE_REGULATORY"/>
    <property type="match status" value="1"/>
</dbReference>
<evidence type="ECO:0000256" key="9">
    <source>
        <dbReference type="PROSITE-ProRule" id="PRU00169"/>
    </source>
</evidence>
<keyword evidence="4" id="KW-0902">Two-component regulatory system</keyword>
<dbReference type="InterPro" id="IPR051271">
    <property type="entry name" value="2C-system_Tx_regulators"/>
</dbReference>
<dbReference type="RefSeq" id="WP_247339198.1">
    <property type="nucleotide sequence ID" value="NZ_CP095550.1"/>
</dbReference>
<evidence type="ECO:0000256" key="8">
    <source>
        <dbReference type="ARBA" id="ARBA00023163"/>
    </source>
</evidence>
<dbReference type="InterPro" id="IPR011006">
    <property type="entry name" value="CheY-like_superfamily"/>
</dbReference>
<dbReference type="PANTHER" id="PTHR45526:SF6">
    <property type="entry name" value="TRANSCRIPTIONAL REGULATORY PROTEIN CITT"/>
    <property type="match status" value="1"/>
</dbReference>
<evidence type="ECO:0000256" key="7">
    <source>
        <dbReference type="ARBA" id="ARBA00023159"/>
    </source>
</evidence>
<dbReference type="Pfam" id="PF20714">
    <property type="entry name" value="HTH_64"/>
    <property type="match status" value="1"/>
</dbReference>
<organism evidence="11 12">
    <name type="scientific">Metabacillus endolithicus</name>
    <dbReference type="NCBI Taxonomy" id="1535204"/>
    <lineage>
        <taxon>Bacteria</taxon>
        <taxon>Bacillati</taxon>
        <taxon>Bacillota</taxon>
        <taxon>Bacilli</taxon>
        <taxon>Bacillales</taxon>
        <taxon>Bacillaceae</taxon>
        <taxon>Metabacillus</taxon>
    </lineage>
</organism>
<comment type="caution">
    <text evidence="11">The sequence shown here is derived from an EMBL/GenBank/DDBJ whole genome shotgun (WGS) entry which is preliminary data.</text>
</comment>
<dbReference type="PANTHER" id="PTHR45526">
    <property type="entry name" value="TRANSCRIPTIONAL REGULATORY PROTEIN DPIA"/>
    <property type="match status" value="1"/>
</dbReference>
<dbReference type="SUPFAM" id="SSF52172">
    <property type="entry name" value="CheY-like"/>
    <property type="match status" value="1"/>
</dbReference>
<protein>
    <submittedName>
        <fullName evidence="11">Response regulator</fullName>
    </submittedName>
</protein>
<evidence type="ECO:0000313" key="11">
    <source>
        <dbReference type="EMBL" id="MFD2217115.1"/>
    </source>
</evidence>
<gene>
    <name evidence="11" type="ORF">ACFSKK_26165</name>
</gene>
<evidence type="ECO:0000256" key="5">
    <source>
        <dbReference type="ARBA" id="ARBA00023015"/>
    </source>
</evidence>
<reference evidence="12" key="1">
    <citation type="journal article" date="2019" name="Int. J. Syst. Evol. Microbiol.">
        <title>The Global Catalogue of Microorganisms (GCM) 10K type strain sequencing project: providing services to taxonomists for standard genome sequencing and annotation.</title>
        <authorList>
            <consortium name="The Broad Institute Genomics Platform"/>
            <consortium name="The Broad Institute Genome Sequencing Center for Infectious Disease"/>
            <person name="Wu L."/>
            <person name="Ma J."/>
        </authorList>
    </citation>
    <scope>NUCLEOTIDE SEQUENCE [LARGE SCALE GENOMIC DNA]</scope>
    <source>
        <strain evidence="12">CGMCC 1.15474</strain>
    </source>
</reference>
<dbReference type="EMBL" id="JBHUIK010000014">
    <property type="protein sequence ID" value="MFD2217115.1"/>
    <property type="molecule type" value="Genomic_DNA"/>
</dbReference>
<keyword evidence="2" id="KW-0963">Cytoplasm</keyword>
<keyword evidence="8" id="KW-0804">Transcription</keyword>
<keyword evidence="6" id="KW-0238">DNA-binding</keyword>
<name>A0ABW5C5H5_9BACI</name>
<feature type="modified residue" description="4-aspartylphosphate" evidence="9">
    <location>
        <position position="54"/>
    </location>
</feature>
<feature type="domain" description="Response regulatory" evidence="10">
    <location>
        <begin position="3"/>
        <end position="119"/>
    </location>
</feature>
<evidence type="ECO:0000256" key="6">
    <source>
        <dbReference type="ARBA" id="ARBA00023125"/>
    </source>
</evidence>
<dbReference type="Pfam" id="PF00072">
    <property type="entry name" value="Response_reg"/>
    <property type="match status" value="1"/>
</dbReference>
<evidence type="ECO:0000313" key="12">
    <source>
        <dbReference type="Proteomes" id="UP001597318"/>
    </source>
</evidence>
<accession>A0ABW5C5H5</accession>
<dbReference type="PIRSF" id="PIRSF006171">
    <property type="entry name" value="RR_citrat_malat"/>
    <property type="match status" value="1"/>
</dbReference>
<evidence type="ECO:0000256" key="1">
    <source>
        <dbReference type="ARBA" id="ARBA00004496"/>
    </source>
</evidence>
<evidence type="ECO:0000256" key="4">
    <source>
        <dbReference type="ARBA" id="ARBA00023012"/>
    </source>
</evidence>
<sequence>MINVIIAEDDFRVAQIHEAYLAEVKEMNLVGKASNAKETFELLEKLDVDLLLLDVYMPDQLGTELLAEVRENYPEVDIIMITAATDKTFINKALNYGVEHYLIKPITIERFKEVMNQYNKKKELLKSVTDVNQDFLDSLFGSGEKQIEKPLLPSGIDYVTLKKVKEIIEIEFDGITSEKVGKKMGASRTTARRYLEYLVGTGEAISEHVYGIVGRPERRYYSKKAE</sequence>
<proteinExistence type="predicted"/>